<dbReference type="GO" id="GO:0015288">
    <property type="term" value="F:porin activity"/>
    <property type="evidence" value="ECO:0007669"/>
    <property type="project" value="TreeGrafter"/>
</dbReference>
<keyword evidence="6 7" id="KW-0998">Cell outer membrane</keyword>
<reference evidence="9 10" key="1">
    <citation type="submission" date="2019-03" db="EMBL/GenBank/DDBJ databases">
        <title>New insights into Acidothiobacillus thiooxidans sulfur metabolism through coupled gene expression, solution geochemistry, microscopy and spectroscopy analyses.</title>
        <authorList>
            <person name="Camacho D."/>
            <person name="Frazao R."/>
            <person name="Fouillen A."/>
            <person name="Nanci A."/>
            <person name="Lang B.F."/>
            <person name="Apte S.C."/>
            <person name="Baron C."/>
            <person name="Warren L.A."/>
        </authorList>
    </citation>
    <scope>NUCLEOTIDE SEQUENCE [LARGE SCALE GENOMIC DNA]</scope>
    <source>
        <strain evidence="9 10">ATCC 19377</strain>
    </source>
</reference>
<keyword evidence="4" id="KW-0812">Transmembrane</keyword>
<dbReference type="SUPFAM" id="SSF56954">
    <property type="entry name" value="Outer membrane efflux proteins (OEP)"/>
    <property type="match status" value="1"/>
</dbReference>
<name>A0A543Q4L4_ACITH</name>
<keyword evidence="3" id="KW-1134">Transmembrane beta strand</keyword>
<dbReference type="Proteomes" id="UP000315403">
    <property type="component" value="Unassembled WGS sequence"/>
</dbReference>
<accession>A0A543Q4L4</accession>
<evidence type="ECO:0000256" key="1">
    <source>
        <dbReference type="ARBA" id="ARBA00007613"/>
    </source>
</evidence>
<evidence type="ECO:0000256" key="8">
    <source>
        <dbReference type="SAM" id="SignalP"/>
    </source>
</evidence>
<dbReference type="GO" id="GO:0009279">
    <property type="term" value="C:cell outer membrane"/>
    <property type="evidence" value="ECO:0007669"/>
    <property type="project" value="UniProtKB-SubCell"/>
</dbReference>
<dbReference type="InterPro" id="IPR003423">
    <property type="entry name" value="OMP_efflux"/>
</dbReference>
<keyword evidence="5 7" id="KW-0472">Membrane</keyword>
<protein>
    <recommendedName>
        <fullName evidence="7">Protein CyaE</fullName>
    </recommendedName>
</protein>
<sequence length="497" mass="53279">MRLIRSFLNEPFFKDCLRSWCEGILYCMTLGMLLSAQTASAAPLDMLFHDPFDTQGWVKQPLGQSWQDRQLQLPKAALPGTRTFVKPQSLAALTNYALAHNPQTRVAYENLQASAAGLGVAESAWLPSISLSDTAARSQSNTTAGFSIPIINSNSASLSLSYVLLDFGLRAAQKDGALAQLYISGFDNNSALTKVALTVTQNYYQLIGEQALVRAYAQTVTEDTANLDAARLKQHSGMATIADILQAQSALAQAQSQWISAQATVRSDQAALAESCGLPPGNPIPLVPLNTHQLPPDITPSVQSLVLHATQHNPNVMAAAAQILASRATLREDQAQGLPTLSASASAGKRFQNGLEPSQNWAIGFSLKVPLFTGFHDSYQIQEARRQERSAQASLNQETQSIALTVYQDYQTVMGARSAAKAAQIAVKSAQASLAAIRAQYKVGLSTMLNLLTAQATLTTAEQTRIQDMTTAYVQLANLANALGMIGLPNTTTGFHS</sequence>
<feature type="chain" id="PRO_5022157989" description="Protein CyaE" evidence="8">
    <location>
        <begin position="42"/>
        <end position="497"/>
    </location>
</feature>
<dbReference type="GO" id="GO:0015562">
    <property type="term" value="F:efflux transmembrane transporter activity"/>
    <property type="evidence" value="ECO:0007669"/>
    <property type="project" value="InterPro"/>
</dbReference>
<evidence type="ECO:0000256" key="7">
    <source>
        <dbReference type="PIRNR" id="PIRNR001892"/>
    </source>
</evidence>
<dbReference type="Gene3D" id="1.20.1600.10">
    <property type="entry name" value="Outer membrane efflux proteins (OEP)"/>
    <property type="match status" value="1"/>
</dbReference>
<keyword evidence="8" id="KW-0732">Signal</keyword>
<dbReference type="InterPro" id="IPR028351">
    <property type="entry name" value="CyaE"/>
</dbReference>
<dbReference type="Pfam" id="PF02321">
    <property type="entry name" value="OEP"/>
    <property type="match status" value="2"/>
</dbReference>
<comment type="subcellular location">
    <subcellularLocation>
        <location evidence="7">Cell outer membrane</location>
        <topology evidence="7">Peripheral membrane protein</topology>
    </subcellularLocation>
</comment>
<dbReference type="PANTHER" id="PTHR30026">
    <property type="entry name" value="OUTER MEMBRANE PROTEIN TOLC"/>
    <property type="match status" value="1"/>
</dbReference>
<evidence type="ECO:0000313" key="9">
    <source>
        <dbReference type="EMBL" id="TQN51218.1"/>
    </source>
</evidence>
<proteinExistence type="inferred from homology"/>
<evidence type="ECO:0000313" key="10">
    <source>
        <dbReference type="Proteomes" id="UP000315403"/>
    </source>
</evidence>
<keyword evidence="7" id="KW-0354">Hemolysis</keyword>
<comment type="caution">
    <text evidence="9">The sequence shown here is derived from an EMBL/GenBank/DDBJ whole genome shotgun (WGS) entry which is preliminary data.</text>
</comment>
<comment type="function">
    <text evidence="7">CyaE is necessary for transport of calmodulin-sensitive adenylate cyclase-hemolysin (cyclolysin).</text>
</comment>
<dbReference type="InterPro" id="IPR051906">
    <property type="entry name" value="TolC-like"/>
</dbReference>
<keyword evidence="7" id="KW-0204">Cytolysis</keyword>
<dbReference type="PIRSF" id="PIRSF001892">
    <property type="entry name" value="CyaE"/>
    <property type="match status" value="1"/>
</dbReference>
<feature type="signal peptide" evidence="8">
    <location>
        <begin position="1"/>
        <end position="41"/>
    </location>
</feature>
<evidence type="ECO:0000256" key="6">
    <source>
        <dbReference type="ARBA" id="ARBA00023237"/>
    </source>
</evidence>
<dbReference type="GO" id="GO:0031640">
    <property type="term" value="P:killing of cells of another organism"/>
    <property type="evidence" value="ECO:0007669"/>
    <property type="project" value="UniProtKB-KW"/>
</dbReference>
<evidence type="ECO:0000256" key="5">
    <source>
        <dbReference type="ARBA" id="ARBA00023136"/>
    </source>
</evidence>
<dbReference type="AlphaFoldDB" id="A0A543Q4L4"/>
<evidence type="ECO:0000256" key="3">
    <source>
        <dbReference type="ARBA" id="ARBA00022452"/>
    </source>
</evidence>
<dbReference type="EMBL" id="SZUV01000001">
    <property type="protein sequence ID" value="TQN51218.1"/>
    <property type="molecule type" value="Genomic_DNA"/>
</dbReference>
<keyword evidence="2 7" id="KW-0813">Transport</keyword>
<dbReference type="GO" id="GO:1990281">
    <property type="term" value="C:efflux pump complex"/>
    <property type="evidence" value="ECO:0007669"/>
    <property type="project" value="TreeGrafter"/>
</dbReference>
<evidence type="ECO:0000256" key="2">
    <source>
        <dbReference type="ARBA" id="ARBA00022448"/>
    </source>
</evidence>
<dbReference type="PANTHER" id="PTHR30026:SF20">
    <property type="entry name" value="OUTER MEMBRANE PROTEIN TOLC"/>
    <property type="match status" value="1"/>
</dbReference>
<evidence type="ECO:0000256" key="4">
    <source>
        <dbReference type="ARBA" id="ARBA00022692"/>
    </source>
</evidence>
<organism evidence="9 10">
    <name type="scientific">Acidithiobacillus thiooxidans ATCC 19377</name>
    <dbReference type="NCBI Taxonomy" id="637390"/>
    <lineage>
        <taxon>Bacteria</taxon>
        <taxon>Pseudomonadati</taxon>
        <taxon>Pseudomonadota</taxon>
        <taxon>Acidithiobacillia</taxon>
        <taxon>Acidithiobacillales</taxon>
        <taxon>Acidithiobacillaceae</taxon>
        <taxon>Acidithiobacillus</taxon>
    </lineage>
</organism>
<gene>
    <name evidence="9" type="primary">cyaE_1</name>
    <name evidence="9" type="ORF">DLNHIDIE_01086</name>
</gene>
<comment type="similarity">
    <text evidence="1 7">Belongs to the outer membrane factor (OMF) (TC 1.B.17) family.</text>
</comment>